<dbReference type="InterPro" id="IPR029063">
    <property type="entry name" value="SAM-dependent_MTases_sf"/>
</dbReference>
<comment type="similarity">
    <text evidence="5 6">Belongs to the class I-like SAM-binding methyltransferase superfamily. rRNA adenine N(6)-methyltransferase family.</text>
</comment>
<dbReference type="InterPro" id="IPR001737">
    <property type="entry name" value="KsgA/Erm"/>
</dbReference>
<organism evidence="8 9">
    <name type="scientific">Polarella glacialis</name>
    <name type="common">Dinoflagellate</name>
    <dbReference type="NCBI Taxonomy" id="89957"/>
    <lineage>
        <taxon>Eukaryota</taxon>
        <taxon>Sar</taxon>
        <taxon>Alveolata</taxon>
        <taxon>Dinophyceae</taxon>
        <taxon>Suessiales</taxon>
        <taxon>Suessiaceae</taxon>
        <taxon>Polarella</taxon>
    </lineage>
</organism>
<dbReference type="PROSITE" id="PS51689">
    <property type="entry name" value="SAM_RNA_A_N6_MT"/>
    <property type="match status" value="1"/>
</dbReference>
<feature type="domain" description="Ribosomal RNA adenine methylase transferase N-terminal" evidence="7">
    <location>
        <begin position="293"/>
        <end position="498"/>
    </location>
</feature>
<feature type="binding site" evidence="5">
    <location>
        <position position="288"/>
    </location>
    <ligand>
        <name>S-adenosyl-L-methionine</name>
        <dbReference type="ChEBI" id="CHEBI:59789"/>
    </ligand>
</feature>
<evidence type="ECO:0000259" key="7">
    <source>
        <dbReference type="SMART" id="SM00650"/>
    </source>
</evidence>
<dbReference type="GO" id="GO:0000179">
    <property type="term" value="F:rRNA (adenine-N6,N6-)-dimethyltransferase activity"/>
    <property type="evidence" value="ECO:0007669"/>
    <property type="project" value="UniProtKB-UniRule"/>
</dbReference>
<evidence type="ECO:0000256" key="5">
    <source>
        <dbReference type="PROSITE-ProRule" id="PRU01026"/>
    </source>
</evidence>
<dbReference type="EMBL" id="CAJNNW010005308">
    <property type="protein sequence ID" value="CAE8647299.1"/>
    <property type="molecule type" value="Genomic_DNA"/>
</dbReference>
<reference evidence="8" key="1">
    <citation type="submission" date="2021-02" db="EMBL/GenBank/DDBJ databases">
        <authorList>
            <person name="Dougan E. K."/>
            <person name="Rhodes N."/>
            <person name="Thang M."/>
            <person name="Chan C."/>
        </authorList>
    </citation>
    <scope>NUCLEOTIDE SEQUENCE</scope>
</reference>
<sequence length="571" mass="62012">TTEYPLKKYYREVIHWPEHLADGRRLDQLEDGVAVGSGRAEIPLATKHTLTAALHTLPTWLVTAHKAEHDMDNLRLVDVGNGKTCETTYMLRQLYVEGQALVLGEDGWPVATAKGLQIEVRAKGASEASDDTIVMGNLGYFQVHGDPGLYQVTLKSGLSNDTFEPASMPDLEIRSAASTRGDFATTSLSGRDRLDPGKKKRAFREDCARVWGNLWDYNKTKFKENHLPISVTCQRHGAFWLKPRDHIQRREGCPKCGILSLPGTLQESAAAVFASGSAPRPSLGQHLLRSREIANQIAEVAIPDDEEGVTVAEVGVGGGALTEALLERPGCKRVIGFEVDDEIVKKALRKGSLLDRRGAIERRLPESARSCNRQEWSRELEGISSRCIVFKGDFLTTSAVPGDCEVATGNVPYRISSALVTRLLCQQPPLKRIVLLVQNEFARKLLAKTGSLKYGRVSALAGAICSSRDFALPGRISPEVFAPPPRVDSAVVCLRPRGELICRHSGELVPPRALDRLLRMLLGEKVKGPSRGSPLRAAGAVACGPAAQLASRHLQGPWFGPGSASSEHGAG</sequence>
<feature type="non-terminal residue" evidence="8">
    <location>
        <position position="571"/>
    </location>
</feature>
<feature type="non-terminal residue" evidence="8">
    <location>
        <position position="1"/>
    </location>
</feature>
<dbReference type="Pfam" id="PF06427">
    <property type="entry name" value="UDP-g_GGTase"/>
    <property type="match status" value="1"/>
</dbReference>
<comment type="caution">
    <text evidence="8">The sequence shown here is derived from an EMBL/GenBank/DDBJ whole genome shotgun (WGS) entry which is preliminary data.</text>
</comment>
<dbReference type="PANTHER" id="PTHR11727">
    <property type="entry name" value="DIMETHYLADENOSINE TRANSFERASE"/>
    <property type="match status" value="1"/>
</dbReference>
<keyword evidence="2 5" id="KW-0808">Transferase</keyword>
<evidence type="ECO:0000313" key="9">
    <source>
        <dbReference type="Proteomes" id="UP000626109"/>
    </source>
</evidence>
<name>A0A813IBM2_POLGL</name>
<dbReference type="SUPFAM" id="SSF53335">
    <property type="entry name" value="S-adenosyl-L-methionine-dependent methyltransferases"/>
    <property type="match status" value="1"/>
</dbReference>
<accession>A0A813IBM2</accession>
<dbReference type="Gene3D" id="3.40.50.150">
    <property type="entry name" value="Vaccinia Virus protein VP39"/>
    <property type="match status" value="1"/>
</dbReference>
<dbReference type="InterPro" id="IPR009448">
    <property type="entry name" value="UDP-g_GGtrans"/>
</dbReference>
<feature type="binding site" evidence="5">
    <location>
        <position position="393"/>
    </location>
    <ligand>
        <name>S-adenosyl-L-methionine</name>
        <dbReference type="ChEBI" id="CHEBI:59789"/>
    </ligand>
</feature>
<keyword evidence="3 5" id="KW-0949">S-adenosyl-L-methionine</keyword>
<evidence type="ECO:0000313" key="8">
    <source>
        <dbReference type="EMBL" id="CAE8647299.1"/>
    </source>
</evidence>
<dbReference type="PANTHER" id="PTHR11727:SF7">
    <property type="entry name" value="DIMETHYLADENOSINE TRANSFERASE-RELATED"/>
    <property type="match status" value="1"/>
</dbReference>
<evidence type="ECO:0000256" key="6">
    <source>
        <dbReference type="RuleBase" id="RU362106"/>
    </source>
</evidence>
<evidence type="ECO:0000256" key="2">
    <source>
        <dbReference type="ARBA" id="ARBA00022679"/>
    </source>
</evidence>
<dbReference type="CDD" id="cd02440">
    <property type="entry name" value="AdoMet_MTases"/>
    <property type="match status" value="1"/>
</dbReference>
<evidence type="ECO:0000256" key="1">
    <source>
        <dbReference type="ARBA" id="ARBA00022603"/>
    </source>
</evidence>
<evidence type="ECO:0000256" key="3">
    <source>
        <dbReference type="ARBA" id="ARBA00022691"/>
    </source>
</evidence>
<dbReference type="InterPro" id="IPR020598">
    <property type="entry name" value="rRNA_Ade_methylase_Trfase_N"/>
</dbReference>
<keyword evidence="4 5" id="KW-0694">RNA-binding</keyword>
<proteinExistence type="inferred from homology"/>
<protein>
    <recommendedName>
        <fullName evidence="6">rRNA adenine N(6)-methyltransferase</fullName>
        <ecNumber evidence="6">2.1.1.-</ecNumber>
    </recommendedName>
</protein>
<dbReference type="SMART" id="SM00650">
    <property type="entry name" value="rADc"/>
    <property type="match status" value="1"/>
</dbReference>
<feature type="binding site" evidence="5">
    <location>
        <position position="286"/>
    </location>
    <ligand>
        <name>S-adenosyl-L-methionine</name>
        <dbReference type="ChEBI" id="CHEBI:59789"/>
    </ligand>
</feature>
<dbReference type="Pfam" id="PF00398">
    <property type="entry name" value="RrnaAD"/>
    <property type="match status" value="2"/>
</dbReference>
<gene>
    <name evidence="8" type="ORF">PGLA2088_LOCUS5558</name>
</gene>
<feature type="binding site" evidence="5">
    <location>
        <position position="338"/>
    </location>
    <ligand>
        <name>S-adenosyl-L-methionine</name>
        <dbReference type="ChEBI" id="CHEBI:59789"/>
    </ligand>
</feature>
<dbReference type="Proteomes" id="UP000626109">
    <property type="component" value="Unassembled WGS sequence"/>
</dbReference>
<dbReference type="AlphaFoldDB" id="A0A813IBM2"/>
<dbReference type="EC" id="2.1.1.-" evidence="6"/>
<keyword evidence="1 5" id="KW-0489">Methyltransferase</keyword>
<dbReference type="GO" id="GO:0003723">
    <property type="term" value="F:RNA binding"/>
    <property type="evidence" value="ECO:0007669"/>
    <property type="project" value="UniProtKB-UniRule"/>
</dbReference>
<feature type="binding site" evidence="5">
    <location>
        <position position="315"/>
    </location>
    <ligand>
        <name>S-adenosyl-L-methionine</name>
        <dbReference type="ChEBI" id="CHEBI:59789"/>
    </ligand>
</feature>
<dbReference type="GO" id="GO:0003980">
    <property type="term" value="F:UDP-glucose:glycoprotein glucosyltransferase activity"/>
    <property type="evidence" value="ECO:0007669"/>
    <property type="project" value="InterPro"/>
</dbReference>
<evidence type="ECO:0000256" key="4">
    <source>
        <dbReference type="ARBA" id="ARBA00022884"/>
    </source>
</evidence>
<feature type="binding site" evidence="5">
    <location>
        <position position="410"/>
    </location>
    <ligand>
        <name>S-adenosyl-L-methionine</name>
        <dbReference type="ChEBI" id="CHEBI:59789"/>
    </ligand>
</feature>
<keyword evidence="6" id="KW-0698">rRNA processing</keyword>